<accession>A0A1Y2H9G9</accession>
<feature type="region of interest" description="Disordered" evidence="1">
    <location>
        <begin position="134"/>
        <end position="158"/>
    </location>
</feature>
<reference evidence="3 4" key="1">
    <citation type="submission" date="2016-07" db="EMBL/GenBank/DDBJ databases">
        <title>Pervasive Adenine N6-methylation of Active Genes in Fungi.</title>
        <authorList>
            <consortium name="DOE Joint Genome Institute"/>
            <person name="Mondo S.J."/>
            <person name="Dannebaum R.O."/>
            <person name="Kuo R.C."/>
            <person name="Labutti K."/>
            <person name="Haridas S."/>
            <person name="Kuo A."/>
            <person name="Salamov A."/>
            <person name="Ahrendt S.R."/>
            <person name="Lipzen A."/>
            <person name="Sullivan W."/>
            <person name="Andreopoulos W.B."/>
            <person name="Clum A."/>
            <person name="Lindquist E."/>
            <person name="Daum C."/>
            <person name="Ramamoorthy G.K."/>
            <person name="Gryganskyi A."/>
            <person name="Culley D."/>
            <person name="Magnuson J.K."/>
            <person name="James T.Y."/>
            <person name="O'Malley M.A."/>
            <person name="Stajich J.E."/>
            <person name="Spatafora J.W."/>
            <person name="Visel A."/>
            <person name="Grigoriev I.V."/>
        </authorList>
    </citation>
    <scope>NUCLEOTIDE SEQUENCE [LARGE SCALE GENOMIC DNA]</scope>
    <source>
        <strain evidence="3 4">PL171</strain>
    </source>
</reference>
<feature type="transmembrane region" description="Helical" evidence="2">
    <location>
        <begin position="41"/>
        <end position="61"/>
    </location>
</feature>
<keyword evidence="4" id="KW-1185">Reference proteome</keyword>
<keyword evidence="2" id="KW-0472">Membrane</keyword>
<name>A0A1Y2H9G9_9FUNG</name>
<gene>
    <name evidence="3" type="ORF">BCR44DRAFT_75773</name>
</gene>
<evidence type="ECO:0000313" key="3">
    <source>
        <dbReference type="EMBL" id="ORZ31155.1"/>
    </source>
</evidence>
<evidence type="ECO:0000256" key="2">
    <source>
        <dbReference type="SAM" id="Phobius"/>
    </source>
</evidence>
<dbReference type="OrthoDB" id="206700at2759"/>
<proteinExistence type="predicted"/>
<keyword evidence="2" id="KW-0812">Transmembrane</keyword>
<dbReference type="EMBL" id="MCFL01000066">
    <property type="protein sequence ID" value="ORZ31155.1"/>
    <property type="molecule type" value="Genomic_DNA"/>
</dbReference>
<keyword evidence="2" id="KW-1133">Transmembrane helix</keyword>
<evidence type="ECO:0000256" key="1">
    <source>
        <dbReference type="SAM" id="MobiDB-lite"/>
    </source>
</evidence>
<dbReference type="Proteomes" id="UP000193411">
    <property type="component" value="Unassembled WGS sequence"/>
</dbReference>
<sequence>MDSASHVAPTNHPDSSGIYAFKPLPLVKRMGRSYVPVDGDAPALILITAVAIGVLSISVGFMQQRVGGSGAGPTAEEAARIALVTCCGNQACRSLQSTLGDWTRRPLLAMFRRPMQLQLSWSLLAISFTSLDMSGSKRSKLSSGDGEEIVSWKKARVQ</sequence>
<organism evidence="3 4">
    <name type="scientific">Catenaria anguillulae PL171</name>
    <dbReference type="NCBI Taxonomy" id="765915"/>
    <lineage>
        <taxon>Eukaryota</taxon>
        <taxon>Fungi</taxon>
        <taxon>Fungi incertae sedis</taxon>
        <taxon>Blastocladiomycota</taxon>
        <taxon>Blastocladiomycetes</taxon>
        <taxon>Blastocladiales</taxon>
        <taxon>Catenariaceae</taxon>
        <taxon>Catenaria</taxon>
    </lineage>
</organism>
<dbReference type="AlphaFoldDB" id="A0A1Y2H9G9"/>
<comment type="caution">
    <text evidence="3">The sequence shown here is derived from an EMBL/GenBank/DDBJ whole genome shotgun (WGS) entry which is preliminary data.</text>
</comment>
<evidence type="ECO:0000313" key="4">
    <source>
        <dbReference type="Proteomes" id="UP000193411"/>
    </source>
</evidence>
<protein>
    <submittedName>
        <fullName evidence="3">Uncharacterized protein</fullName>
    </submittedName>
</protein>